<dbReference type="SUPFAM" id="SSF56436">
    <property type="entry name" value="C-type lectin-like"/>
    <property type="match status" value="1"/>
</dbReference>
<name>A0A9P9YG47_9MUSC</name>
<gene>
    <name evidence="3" type="ORF">M5D96_010947</name>
</gene>
<organism evidence="3 4">
    <name type="scientific">Drosophila gunungcola</name>
    <name type="common">fruit fly</name>
    <dbReference type="NCBI Taxonomy" id="103775"/>
    <lineage>
        <taxon>Eukaryota</taxon>
        <taxon>Metazoa</taxon>
        <taxon>Ecdysozoa</taxon>
        <taxon>Arthropoda</taxon>
        <taxon>Hexapoda</taxon>
        <taxon>Insecta</taxon>
        <taxon>Pterygota</taxon>
        <taxon>Neoptera</taxon>
        <taxon>Endopterygota</taxon>
        <taxon>Diptera</taxon>
        <taxon>Brachycera</taxon>
        <taxon>Muscomorpha</taxon>
        <taxon>Ephydroidea</taxon>
        <taxon>Drosophilidae</taxon>
        <taxon>Drosophila</taxon>
        <taxon>Sophophora</taxon>
    </lineage>
</organism>
<feature type="domain" description="C-type lectin" evidence="2">
    <location>
        <begin position="25"/>
        <end position="138"/>
    </location>
</feature>
<dbReference type="PROSITE" id="PS50041">
    <property type="entry name" value="C_TYPE_LECTIN_2"/>
    <property type="match status" value="1"/>
</dbReference>
<evidence type="ECO:0000256" key="1">
    <source>
        <dbReference type="SAM" id="SignalP"/>
    </source>
</evidence>
<comment type="caution">
    <text evidence="3">The sequence shown here is derived from an EMBL/GenBank/DDBJ whole genome shotgun (WGS) entry which is preliminary data.</text>
</comment>
<reference evidence="3" key="1">
    <citation type="journal article" date="2023" name="Genome Biol. Evol.">
        <title>Long-read-based Genome Assembly of Drosophila gunungcola Reveals Fewer Chemosensory Genes in Flower-breeding Species.</title>
        <authorList>
            <person name="Negi A."/>
            <person name="Liao B.Y."/>
            <person name="Yeh S.D."/>
        </authorList>
    </citation>
    <scope>NUCLEOTIDE SEQUENCE</scope>
    <source>
        <strain evidence="3">Sukarami</strain>
    </source>
</reference>
<dbReference type="InterPro" id="IPR016187">
    <property type="entry name" value="CTDL_fold"/>
</dbReference>
<sequence length="167" mass="19626">MSFQVRILYHLAILVLYFHIGQVHSKGICLYFSQKIASWFDALIECQKHHMCLADLNTEVTLVQMETKFTHEDHEYWFGLNSYEKKNYRYASNNKSIEYSPIHSNLVNDGLCAFVKHEYGFYKFESADCNVHKRFICTRAEECDGVQLKPAKSKCFISEEQKKIVAY</sequence>
<dbReference type="CDD" id="cd00037">
    <property type="entry name" value="CLECT"/>
    <property type="match status" value="1"/>
</dbReference>
<feature type="signal peptide" evidence="1">
    <location>
        <begin position="1"/>
        <end position="25"/>
    </location>
</feature>
<dbReference type="Gene3D" id="3.10.100.10">
    <property type="entry name" value="Mannose-Binding Protein A, subunit A"/>
    <property type="match status" value="1"/>
</dbReference>
<dbReference type="SMART" id="SM00034">
    <property type="entry name" value="CLECT"/>
    <property type="match status" value="1"/>
</dbReference>
<feature type="chain" id="PRO_5040414250" description="C-type lectin domain-containing protein" evidence="1">
    <location>
        <begin position="26"/>
        <end position="167"/>
    </location>
</feature>
<protein>
    <recommendedName>
        <fullName evidence="2">C-type lectin domain-containing protein</fullName>
    </recommendedName>
</protein>
<proteinExistence type="predicted"/>
<evidence type="ECO:0000313" key="4">
    <source>
        <dbReference type="Proteomes" id="UP001059596"/>
    </source>
</evidence>
<dbReference type="InterPro" id="IPR001304">
    <property type="entry name" value="C-type_lectin-like"/>
</dbReference>
<dbReference type="AlphaFoldDB" id="A0A9P9YG47"/>
<dbReference type="InterPro" id="IPR016186">
    <property type="entry name" value="C-type_lectin-like/link_sf"/>
</dbReference>
<dbReference type="OrthoDB" id="7882608at2759"/>
<accession>A0A9P9YG47</accession>
<keyword evidence="4" id="KW-1185">Reference proteome</keyword>
<keyword evidence="1" id="KW-0732">Signal</keyword>
<dbReference type="EMBL" id="JAMKOV010000021">
    <property type="protein sequence ID" value="KAI8036354.1"/>
    <property type="molecule type" value="Genomic_DNA"/>
</dbReference>
<dbReference type="Pfam" id="PF00059">
    <property type="entry name" value="Lectin_C"/>
    <property type="match status" value="1"/>
</dbReference>
<dbReference type="Proteomes" id="UP001059596">
    <property type="component" value="Unassembled WGS sequence"/>
</dbReference>
<evidence type="ECO:0000259" key="2">
    <source>
        <dbReference type="PROSITE" id="PS50041"/>
    </source>
</evidence>
<evidence type="ECO:0000313" key="3">
    <source>
        <dbReference type="EMBL" id="KAI8036354.1"/>
    </source>
</evidence>